<keyword evidence="2" id="KW-1185">Reference proteome</keyword>
<sequence>MDRLTRWTVLAAGTALSLVAAHGRWEVAGAAWVYLILLLRFSRTSRALPAMALAGRHPARQPPAAPAHLGDR</sequence>
<name>A0A5S4FCA7_9ACTN</name>
<evidence type="ECO:0000313" key="2">
    <source>
        <dbReference type="Proteomes" id="UP000309128"/>
    </source>
</evidence>
<dbReference type="OrthoDB" id="10003996at2"/>
<protein>
    <submittedName>
        <fullName evidence="1">Uncharacterized protein</fullName>
    </submittedName>
</protein>
<accession>A0A5S4FCA7</accession>
<dbReference type="Proteomes" id="UP000309128">
    <property type="component" value="Unassembled WGS sequence"/>
</dbReference>
<dbReference type="AlphaFoldDB" id="A0A5S4FCA7"/>
<evidence type="ECO:0000313" key="1">
    <source>
        <dbReference type="EMBL" id="TMR15471.1"/>
    </source>
</evidence>
<comment type="caution">
    <text evidence="1">The sequence shown here is derived from an EMBL/GenBank/DDBJ whole genome shotgun (WGS) entry which is preliminary data.</text>
</comment>
<gene>
    <name evidence="1" type="ORF">ETD86_27230</name>
</gene>
<dbReference type="EMBL" id="VCKY01000100">
    <property type="protein sequence ID" value="TMR15471.1"/>
    <property type="molecule type" value="Genomic_DNA"/>
</dbReference>
<proteinExistence type="predicted"/>
<organism evidence="1 2">
    <name type="scientific">Nonomuraea turkmeniaca</name>
    <dbReference type="NCBI Taxonomy" id="103838"/>
    <lineage>
        <taxon>Bacteria</taxon>
        <taxon>Bacillati</taxon>
        <taxon>Actinomycetota</taxon>
        <taxon>Actinomycetes</taxon>
        <taxon>Streptosporangiales</taxon>
        <taxon>Streptosporangiaceae</taxon>
        <taxon>Nonomuraea</taxon>
    </lineage>
</organism>
<reference evidence="1 2" key="1">
    <citation type="submission" date="2019-05" db="EMBL/GenBank/DDBJ databases">
        <title>Draft genome sequence of Nonomuraea turkmeniaca DSM 43926.</title>
        <authorList>
            <person name="Saricaoglu S."/>
            <person name="Isik K."/>
        </authorList>
    </citation>
    <scope>NUCLEOTIDE SEQUENCE [LARGE SCALE GENOMIC DNA]</scope>
    <source>
        <strain evidence="1 2">DSM 43926</strain>
    </source>
</reference>